<dbReference type="AlphaFoldDB" id="A0A1W1C3E1"/>
<organism evidence="1">
    <name type="scientific">hydrothermal vent metagenome</name>
    <dbReference type="NCBI Taxonomy" id="652676"/>
    <lineage>
        <taxon>unclassified sequences</taxon>
        <taxon>metagenomes</taxon>
        <taxon>ecological metagenomes</taxon>
    </lineage>
</organism>
<reference evidence="1" key="1">
    <citation type="submission" date="2016-10" db="EMBL/GenBank/DDBJ databases">
        <authorList>
            <person name="de Groot N.N."/>
        </authorList>
    </citation>
    <scope>NUCLEOTIDE SEQUENCE</scope>
</reference>
<proteinExistence type="predicted"/>
<dbReference type="EMBL" id="FPHG01000042">
    <property type="protein sequence ID" value="SFV60254.1"/>
    <property type="molecule type" value="Genomic_DNA"/>
</dbReference>
<dbReference type="PROSITE" id="PS51257">
    <property type="entry name" value="PROKAR_LIPOPROTEIN"/>
    <property type="match status" value="1"/>
</dbReference>
<sequence length="156" mass="17282">MRKLLSIALMSLSLFVFSGCGGGGSTSTPVYPDTPVNPPVYPDEPIYPDEPVSPEIIYSIDIMNLDDGYSLEGYSSDGELVILEYCHGTYNYYRGADYFYGDFSTNQFTVNMYDNDGGSYVIDTDAGFIDVGINYYIFDINSDITVDSITPLTNCY</sequence>
<gene>
    <name evidence="1" type="ORF">MNB_SV-9-808</name>
</gene>
<evidence type="ECO:0000313" key="1">
    <source>
        <dbReference type="EMBL" id="SFV60254.1"/>
    </source>
</evidence>
<protein>
    <submittedName>
        <fullName evidence="1">Uncharacterized protein</fullName>
    </submittedName>
</protein>
<name>A0A1W1C3E1_9ZZZZ</name>
<accession>A0A1W1C3E1</accession>